<feature type="transmembrane region" description="Helical" evidence="11">
    <location>
        <begin position="228"/>
        <end position="246"/>
    </location>
</feature>
<keyword evidence="4" id="KW-0997">Cell inner membrane</keyword>
<feature type="transmembrane region" description="Helical" evidence="11">
    <location>
        <begin position="359"/>
        <end position="378"/>
    </location>
</feature>
<evidence type="ECO:0000256" key="5">
    <source>
        <dbReference type="ARBA" id="ARBA00022597"/>
    </source>
</evidence>
<dbReference type="CDD" id="cd06579">
    <property type="entry name" value="TM_PBP1_transp_AraH_like"/>
    <property type="match status" value="1"/>
</dbReference>
<keyword evidence="2" id="KW-0813">Transport</keyword>
<feature type="transmembrane region" description="Helical" evidence="11">
    <location>
        <begin position="65"/>
        <end position="87"/>
    </location>
</feature>
<feature type="transmembrane region" description="Helical" evidence="11">
    <location>
        <begin position="94"/>
        <end position="111"/>
    </location>
</feature>
<comment type="function">
    <text evidence="9">Part of the binding-protein-dependent transport system for D-xylose. Probably responsible for the translocation of the substrate across the membrane.</text>
</comment>
<feature type="transmembrane region" description="Helical" evidence="11">
    <location>
        <begin position="334"/>
        <end position="352"/>
    </location>
</feature>
<feature type="transmembrane region" description="Helical" evidence="11">
    <location>
        <begin position="301"/>
        <end position="322"/>
    </location>
</feature>
<comment type="subcellular location">
    <subcellularLocation>
        <location evidence="1">Cell membrane</location>
        <topology evidence="1">Multi-pass membrane protein</topology>
    </subcellularLocation>
</comment>
<accession>A0A6J4REU3</accession>
<dbReference type="GO" id="GO:0005886">
    <property type="term" value="C:plasma membrane"/>
    <property type="evidence" value="ECO:0007669"/>
    <property type="project" value="UniProtKB-SubCell"/>
</dbReference>
<proteinExistence type="predicted"/>
<dbReference type="GO" id="GO:0022857">
    <property type="term" value="F:transmembrane transporter activity"/>
    <property type="evidence" value="ECO:0007669"/>
    <property type="project" value="InterPro"/>
</dbReference>
<keyword evidence="5" id="KW-0762">Sugar transport</keyword>
<organism evidence="12">
    <name type="scientific">uncultured Solirubrobacteraceae bacterium</name>
    <dbReference type="NCBI Taxonomy" id="1162706"/>
    <lineage>
        <taxon>Bacteria</taxon>
        <taxon>Bacillati</taxon>
        <taxon>Actinomycetota</taxon>
        <taxon>Thermoleophilia</taxon>
        <taxon>Solirubrobacterales</taxon>
        <taxon>Solirubrobacteraceae</taxon>
        <taxon>environmental samples</taxon>
    </lineage>
</organism>
<evidence type="ECO:0000256" key="3">
    <source>
        <dbReference type="ARBA" id="ARBA00022475"/>
    </source>
</evidence>
<feature type="transmembrane region" description="Helical" evidence="11">
    <location>
        <begin position="148"/>
        <end position="167"/>
    </location>
</feature>
<reference evidence="12" key="1">
    <citation type="submission" date="2020-02" db="EMBL/GenBank/DDBJ databases">
        <authorList>
            <person name="Meier V. D."/>
        </authorList>
    </citation>
    <scope>NUCLEOTIDE SEQUENCE</scope>
    <source>
        <strain evidence="12">AVDCRST_MAG13</strain>
    </source>
</reference>
<feature type="transmembrane region" description="Helical" evidence="11">
    <location>
        <begin position="252"/>
        <end position="270"/>
    </location>
</feature>
<evidence type="ECO:0000256" key="1">
    <source>
        <dbReference type="ARBA" id="ARBA00004651"/>
    </source>
</evidence>
<name>A0A6J4REU3_9ACTN</name>
<evidence type="ECO:0000256" key="2">
    <source>
        <dbReference type="ARBA" id="ARBA00022448"/>
    </source>
</evidence>
<evidence type="ECO:0000256" key="10">
    <source>
        <dbReference type="ARBA" id="ARBA00035686"/>
    </source>
</evidence>
<evidence type="ECO:0000256" key="8">
    <source>
        <dbReference type="ARBA" id="ARBA00023136"/>
    </source>
</evidence>
<evidence type="ECO:0000256" key="9">
    <source>
        <dbReference type="ARBA" id="ARBA00035611"/>
    </source>
</evidence>
<evidence type="ECO:0000256" key="11">
    <source>
        <dbReference type="SAM" id="Phobius"/>
    </source>
</evidence>
<evidence type="ECO:0000313" key="12">
    <source>
        <dbReference type="EMBL" id="CAA9471881.1"/>
    </source>
</evidence>
<sequence length="411" mass="42511">MSTAMAPPPTPSAAPEQRGLGDYARERLTSLRQGELGSLPIIIGLVVIAIIFQTQNDRFLTAGNFVNLIVQSAAIITIAMGVVWVLLLGEIDLSIGYVSGVAGVLTALLLTPDGNELPTAVVILLAIVAGAAIGTLHGLIITRIGIPSFVVTLAGLLAWNGVVLLLIGSRGTVILQDEFTIGLANEFLSDAAAWLLVLVCVGVYAASQLNEIRVRRKAGLDHEPVSLAALRIAGLALVLGIVVYVVNQDRGLPYVFLLVAALLLFWTFVLQRTRFGRKVFAVGGNAEAARRAGIDVNRIRVAVFAISSSMAAIGGIILASRLRSVDTNAGGGSILLYSIAAAVIGGTSLFGGRGTIKSALLGALVIASIDNGLGLLGLGSGEKFVITGGVLLLAVTVDSLSRRAQAQSGRA</sequence>
<dbReference type="EMBL" id="CADCVO010000079">
    <property type="protein sequence ID" value="CAA9471881.1"/>
    <property type="molecule type" value="Genomic_DNA"/>
</dbReference>
<gene>
    <name evidence="12" type="ORF">AVDCRST_MAG13-538</name>
</gene>
<evidence type="ECO:0000256" key="7">
    <source>
        <dbReference type="ARBA" id="ARBA00022989"/>
    </source>
</evidence>
<dbReference type="PANTHER" id="PTHR32196">
    <property type="entry name" value="ABC TRANSPORTER PERMEASE PROTEIN YPHD-RELATED-RELATED"/>
    <property type="match status" value="1"/>
</dbReference>
<feature type="transmembrane region" description="Helical" evidence="11">
    <location>
        <begin position="384"/>
        <end position="401"/>
    </location>
</feature>
<evidence type="ECO:0000256" key="6">
    <source>
        <dbReference type="ARBA" id="ARBA00022692"/>
    </source>
</evidence>
<dbReference type="PANTHER" id="PTHR32196:SF32">
    <property type="entry name" value="XYLOSE TRANSPORT SYSTEM PERMEASE PROTEIN XYLH"/>
    <property type="match status" value="1"/>
</dbReference>
<keyword evidence="8 11" id="KW-0472">Membrane</keyword>
<keyword evidence="7 11" id="KW-1133">Transmembrane helix</keyword>
<keyword evidence="3" id="KW-1003">Cell membrane</keyword>
<dbReference type="Pfam" id="PF02653">
    <property type="entry name" value="BPD_transp_2"/>
    <property type="match status" value="1"/>
</dbReference>
<keyword evidence="6 11" id="KW-0812">Transmembrane</keyword>
<feature type="transmembrane region" description="Helical" evidence="11">
    <location>
        <begin position="117"/>
        <end position="141"/>
    </location>
</feature>
<feature type="transmembrane region" description="Helical" evidence="11">
    <location>
        <begin position="36"/>
        <end position="53"/>
    </location>
</feature>
<evidence type="ECO:0000256" key="4">
    <source>
        <dbReference type="ARBA" id="ARBA00022519"/>
    </source>
</evidence>
<dbReference type="AlphaFoldDB" id="A0A6J4REU3"/>
<protein>
    <recommendedName>
        <fullName evidence="10">Xylose transport system permease protein XylH</fullName>
    </recommendedName>
</protein>
<feature type="transmembrane region" description="Helical" evidence="11">
    <location>
        <begin position="187"/>
        <end position="207"/>
    </location>
</feature>
<dbReference type="InterPro" id="IPR001851">
    <property type="entry name" value="ABC_transp_permease"/>
</dbReference>